<keyword evidence="2" id="KW-1185">Reference proteome</keyword>
<dbReference type="RefSeq" id="WP_085472680.1">
    <property type="nucleotide sequence ID" value="NZ_CP038029.1"/>
</dbReference>
<accession>A0A1X7JNF0</accession>
<name>A0A1X7JNF0_9SPHI</name>
<evidence type="ECO:0000313" key="1">
    <source>
        <dbReference type="EMBL" id="SMG29427.1"/>
    </source>
</evidence>
<evidence type="ECO:0000313" key="2">
    <source>
        <dbReference type="Proteomes" id="UP000192980"/>
    </source>
</evidence>
<organism evidence="1 2">
    <name type="scientific">Sphingobacterium psychroaquaticum</name>
    <dbReference type="NCBI Taxonomy" id="561061"/>
    <lineage>
        <taxon>Bacteria</taxon>
        <taxon>Pseudomonadati</taxon>
        <taxon>Bacteroidota</taxon>
        <taxon>Sphingobacteriia</taxon>
        <taxon>Sphingobacteriales</taxon>
        <taxon>Sphingobacteriaceae</taxon>
        <taxon>Sphingobacterium</taxon>
    </lineage>
</organism>
<protein>
    <submittedName>
        <fullName evidence="1">Uncharacterized protein</fullName>
    </submittedName>
</protein>
<sequence length="102" mass="12060">MVYRNRVIETLHLLEDIRTQVFVQLVNLASDGEMRETMELFEDGDYYTFELEHFENLSDANVNKLLSLCKDLETIFESIQNMNAVRYEEIQRGEDSLPFEGF</sequence>
<dbReference type="EMBL" id="FXAU01000003">
    <property type="protein sequence ID" value="SMG29427.1"/>
    <property type="molecule type" value="Genomic_DNA"/>
</dbReference>
<dbReference type="AlphaFoldDB" id="A0A1X7JNF0"/>
<dbReference type="OrthoDB" id="710536at2"/>
<dbReference type="Proteomes" id="UP000192980">
    <property type="component" value="Unassembled WGS sequence"/>
</dbReference>
<proteinExistence type="predicted"/>
<reference evidence="1 2" key="1">
    <citation type="submission" date="2017-04" db="EMBL/GenBank/DDBJ databases">
        <authorList>
            <person name="Afonso C.L."/>
            <person name="Miller P.J."/>
            <person name="Scott M.A."/>
            <person name="Spackman E."/>
            <person name="Goraichik I."/>
            <person name="Dimitrov K.M."/>
            <person name="Suarez D.L."/>
            <person name="Swayne D.E."/>
        </authorList>
    </citation>
    <scope>NUCLEOTIDE SEQUENCE [LARGE SCALE GENOMIC DNA]</scope>
    <source>
        <strain evidence="1 2">DSM 22418</strain>
    </source>
</reference>
<gene>
    <name evidence="1" type="ORF">SAMN05660862_1926</name>
</gene>